<evidence type="ECO:0000313" key="1">
    <source>
        <dbReference type="EMBL" id="JAE32308.1"/>
    </source>
</evidence>
<accession>A0A0A9HHB2</accession>
<reference evidence="1" key="1">
    <citation type="submission" date="2014-09" db="EMBL/GenBank/DDBJ databases">
        <authorList>
            <person name="Magalhaes I.L.F."/>
            <person name="Oliveira U."/>
            <person name="Santos F.R."/>
            <person name="Vidigal T.H.D.A."/>
            <person name="Brescovit A.D."/>
            <person name="Santos A.J."/>
        </authorList>
    </citation>
    <scope>NUCLEOTIDE SEQUENCE</scope>
    <source>
        <tissue evidence="1">Shoot tissue taken approximately 20 cm above the soil surface</tissue>
    </source>
</reference>
<sequence>MSNYIKHILANSLKEHHIAKGATTTH</sequence>
<name>A0A0A9HHB2_ARUDO</name>
<reference evidence="1" key="2">
    <citation type="journal article" date="2015" name="Data Brief">
        <title>Shoot transcriptome of the giant reed, Arundo donax.</title>
        <authorList>
            <person name="Barrero R.A."/>
            <person name="Guerrero F.D."/>
            <person name="Moolhuijzen P."/>
            <person name="Goolsby J.A."/>
            <person name="Tidwell J."/>
            <person name="Bellgard S.E."/>
            <person name="Bellgard M.I."/>
        </authorList>
    </citation>
    <scope>NUCLEOTIDE SEQUENCE</scope>
    <source>
        <tissue evidence="1">Shoot tissue taken approximately 20 cm above the soil surface</tissue>
    </source>
</reference>
<protein>
    <submittedName>
        <fullName evidence="1">Uncharacterized protein</fullName>
    </submittedName>
</protein>
<organism evidence="1">
    <name type="scientific">Arundo donax</name>
    <name type="common">Giant reed</name>
    <name type="synonym">Donax arundinaceus</name>
    <dbReference type="NCBI Taxonomy" id="35708"/>
    <lineage>
        <taxon>Eukaryota</taxon>
        <taxon>Viridiplantae</taxon>
        <taxon>Streptophyta</taxon>
        <taxon>Embryophyta</taxon>
        <taxon>Tracheophyta</taxon>
        <taxon>Spermatophyta</taxon>
        <taxon>Magnoliopsida</taxon>
        <taxon>Liliopsida</taxon>
        <taxon>Poales</taxon>
        <taxon>Poaceae</taxon>
        <taxon>PACMAD clade</taxon>
        <taxon>Arundinoideae</taxon>
        <taxon>Arundineae</taxon>
        <taxon>Arundo</taxon>
    </lineage>
</organism>
<dbReference type="EMBL" id="GBRH01165588">
    <property type="protein sequence ID" value="JAE32308.1"/>
    <property type="molecule type" value="Transcribed_RNA"/>
</dbReference>
<dbReference type="AlphaFoldDB" id="A0A0A9HHB2"/>
<proteinExistence type="predicted"/>